<dbReference type="InterPro" id="IPR000843">
    <property type="entry name" value="HTH_LacI"/>
</dbReference>
<dbReference type="RefSeq" id="WP_344136058.1">
    <property type="nucleotide sequence ID" value="NZ_BAAARA010000021.1"/>
</dbReference>
<dbReference type="Proteomes" id="UP001501218">
    <property type="component" value="Unassembled WGS sequence"/>
</dbReference>
<name>A0ABN3GSA9_9PSEU</name>
<dbReference type="SMART" id="SM00354">
    <property type="entry name" value="HTH_LACI"/>
    <property type="match status" value="1"/>
</dbReference>
<dbReference type="Gene3D" id="1.10.260.40">
    <property type="entry name" value="lambda repressor-like DNA-binding domains"/>
    <property type="match status" value="1"/>
</dbReference>
<dbReference type="InterPro" id="IPR010982">
    <property type="entry name" value="Lambda_DNA-bd_dom_sf"/>
</dbReference>
<dbReference type="InterPro" id="IPR046335">
    <property type="entry name" value="LacI/GalR-like_sensor"/>
</dbReference>
<dbReference type="EMBL" id="BAAARA010000021">
    <property type="protein sequence ID" value="GAA2359832.1"/>
    <property type="molecule type" value="Genomic_DNA"/>
</dbReference>
<dbReference type="PANTHER" id="PTHR30146">
    <property type="entry name" value="LACI-RELATED TRANSCRIPTIONAL REPRESSOR"/>
    <property type="match status" value="1"/>
</dbReference>
<sequence>MITSRDVARLAGVSQPTVSRALRGDQRVSEDTREKVRRAAEALSYVPSETGRSLSTRTTNRIGVVVTDLTNPFYPHLIGPLHDELERHGYRMMLFTERDETAVTSQRLLDRSIDGVVLATATVSSRLPEELQRRELPFVFLNREGGGQSGDAAVVDNELGGRLVAQELARLGHRDIACIGGPSETTTGRDREMGFRLGLSEAGIALPETSVRRGPFDFDTGYRALEELLEARPTAVFCGNDVIAIGAFNAARRLGVRIPEDLTLIGFDDIPMASWETFDLTTVHYDLAALAQTSARLLVERIESDGRAEARRTLFEPSLVLRSTHASPGR</sequence>
<dbReference type="PROSITE" id="PS50932">
    <property type="entry name" value="HTH_LACI_2"/>
    <property type="match status" value="1"/>
</dbReference>
<dbReference type="Pfam" id="PF13377">
    <property type="entry name" value="Peripla_BP_3"/>
    <property type="match status" value="1"/>
</dbReference>
<evidence type="ECO:0000256" key="3">
    <source>
        <dbReference type="ARBA" id="ARBA00023125"/>
    </source>
</evidence>
<evidence type="ECO:0000256" key="2">
    <source>
        <dbReference type="ARBA" id="ARBA00023015"/>
    </source>
</evidence>
<dbReference type="SUPFAM" id="SSF47413">
    <property type="entry name" value="lambda repressor-like DNA-binding domains"/>
    <property type="match status" value="1"/>
</dbReference>
<keyword evidence="3 6" id="KW-0238">DNA-binding</keyword>
<evidence type="ECO:0000256" key="1">
    <source>
        <dbReference type="ARBA" id="ARBA00022491"/>
    </source>
</evidence>
<evidence type="ECO:0000313" key="7">
    <source>
        <dbReference type="Proteomes" id="UP001501218"/>
    </source>
</evidence>
<dbReference type="CDD" id="cd06278">
    <property type="entry name" value="PBP1_LacI-like"/>
    <property type="match status" value="1"/>
</dbReference>
<dbReference type="GO" id="GO:0003677">
    <property type="term" value="F:DNA binding"/>
    <property type="evidence" value="ECO:0007669"/>
    <property type="project" value="UniProtKB-KW"/>
</dbReference>
<evidence type="ECO:0000256" key="4">
    <source>
        <dbReference type="ARBA" id="ARBA00023163"/>
    </source>
</evidence>
<keyword evidence="4" id="KW-0804">Transcription</keyword>
<dbReference type="SUPFAM" id="SSF53822">
    <property type="entry name" value="Periplasmic binding protein-like I"/>
    <property type="match status" value="1"/>
</dbReference>
<dbReference type="Pfam" id="PF00356">
    <property type="entry name" value="LacI"/>
    <property type="match status" value="1"/>
</dbReference>
<accession>A0ABN3GSA9</accession>
<feature type="domain" description="HTH lacI-type" evidence="5">
    <location>
        <begin position="2"/>
        <end position="56"/>
    </location>
</feature>
<organism evidence="6 7">
    <name type="scientific">Saccharopolyspora halophila</name>
    <dbReference type="NCBI Taxonomy" id="405551"/>
    <lineage>
        <taxon>Bacteria</taxon>
        <taxon>Bacillati</taxon>
        <taxon>Actinomycetota</taxon>
        <taxon>Actinomycetes</taxon>
        <taxon>Pseudonocardiales</taxon>
        <taxon>Pseudonocardiaceae</taxon>
        <taxon>Saccharopolyspora</taxon>
    </lineage>
</organism>
<protein>
    <submittedName>
        <fullName evidence="6">LacI family DNA-binding transcriptional regulator</fullName>
    </submittedName>
</protein>
<reference evidence="6 7" key="1">
    <citation type="journal article" date="2019" name="Int. J. Syst. Evol. Microbiol.">
        <title>The Global Catalogue of Microorganisms (GCM) 10K type strain sequencing project: providing services to taxonomists for standard genome sequencing and annotation.</title>
        <authorList>
            <consortium name="The Broad Institute Genomics Platform"/>
            <consortium name="The Broad Institute Genome Sequencing Center for Infectious Disease"/>
            <person name="Wu L."/>
            <person name="Ma J."/>
        </authorList>
    </citation>
    <scope>NUCLEOTIDE SEQUENCE [LARGE SCALE GENOMIC DNA]</scope>
    <source>
        <strain evidence="6 7">JCM 16221</strain>
    </source>
</reference>
<evidence type="ECO:0000313" key="6">
    <source>
        <dbReference type="EMBL" id="GAA2359832.1"/>
    </source>
</evidence>
<keyword evidence="1" id="KW-0678">Repressor</keyword>
<dbReference type="PANTHER" id="PTHR30146:SF148">
    <property type="entry name" value="HTH-TYPE TRANSCRIPTIONAL REPRESSOR PURR-RELATED"/>
    <property type="match status" value="1"/>
</dbReference>
<keyword evidence="2" id="KW-0805">Transcription regulation</keyword>
<dbReference type="CDD" id="cd01392">
    <property type="entry name" value="HTH_LacI"/>
    <property type="match status" value="1"/>
</dbReference>
<dbReference type="InterPro" id="IPR028082">
    <property type="entry name" value="Peripla_BP_I"/>
</dbReference>
<keyword evidence="7" id="KW-1185">Reference proteome</keyword>
<dbReference type="Gene3D" id="3.40.50.2300">
    <property type="match status" value="2"/>
</dbReference>
<proteinExistence type="predicted"/>
<evidence type="ECO:0000259" key="5">
    <source>
        <dbReference type="PROSITE" id="PS50932"/>
    </source>
</evidence>
<comment type="caution">
    <text evidence="6">The sequence shown here is derived from an EMBL/GenBank/DDBJ whole genome shotgun (WGS) entry which is preliminary data.</text>
</comment>
<gene>
    <name evidence="6" type="ORF">GCM10009854_43380</name>
</gene>